<proteinExistence type="predicted"/>
<accession>A0AAJ6BLQ8</accession>
<evidence type="ECO:0000313" key="3">
    <source>
        <dbReference type="Proteomes" id="UP001218362"/>
    </source>
</evidence>
<dbReference type="NCBIfam" id="TIGR02218">
    <property type="entry name" value="phg_TIGR02218"/>
    <property type="match status" value="1"/>
</dbReference>
<dbReference type="EMBL" id="CP119316">
    <property type="protein sequence ID" value="WEK45624.1"/>
    <property type="molecule type" value="Genomic_DNA"/>
</dbReference>
<sequence>MSRVFFAQTLEGVATFWRIERRDGAALGFTGHDRDLWFDGLLHRAAPGMLPSAIRRNASLETDSAEVQGALAHDAITAADLEAGRFDGARVAIGVVDWETLDRAVLYRGQIGAVSQEASGFTAELQSAKAALAADPVPRTSPTCRAQFCGPGCSLSAAAHTYEASVASFDPATNRAVFAGGPAPADMLGGSLRWLDGPQAGIAMEVIDADESGLLPGTALDPELQPGARALLREGCDHTLAICAARFGNAANFQGEPYLPGNDVLARYPISSS</sequence>
<evidence type="ECO:0000259" key="1">
    <source>
        <dbReference type="Pfam" id="PF09356"/>
    </source>
</evidence>
<dbReference type="Pfam" id="PF09356">
    <property type="entry name" value="Phage_BR0599"/>
    <property type="match status" value="1"/>
</dbReference>
<dbReference type="AlphaFoldDB" id="A0AAJ6BLQ8"/>
<reference evidence="2" key="1">
    <citation type="submission" date="2023-03" db="EMBL/GenBank/DDBJ databases">
        <title>Andean soil-derived lignocellulolytic bacterial consortium as a source of novel taxa and putative plastic-active enzymes.</title>
        <authorList>
            <person name="Diaz-Garcia L."/>
            <person name="Chuvochina M."/>
            <person name="Feuerriegel G."/>
            <person name="Bunk B."/>
            <person name="Sproer C."/>
            <person name="Streit W.R."/>
            <person name="Rodriguez L.M."/>
            <person name="Overmann J."/>
            <person name="Jimenez D.J."/>
        </authorList>
    </citation>
    <scope>NUCLEOTIDE SEQUENCE</scope>
    <source>
        <strain evidence="2">MAG 26</strain>
    </source>
</reference>
<evidence type="ECO:0000313" key="2">
    <source>
        <dbReference type="EMBL" id="WEK45624.1"/>
    </source>
</evidence>
<feature type="domain" description="Bacteriophage phiJL001 Gp84 C-terminal" evidence="1">
    <location>
        <begin position="189"/>
        <end position="263"/>
    </location>
</feature>
<dbReference type="Proteomes" id="UP001218362">
    <property type="component" value="Chromosome"/>
</dbReference>
<protein>
    <submittedName>
        <fullName evidence="2">DUF2163 domain-containing protein</fullName>
    </submittedName>
</protein>
<organism evidence="2 3">
    <name type="scientific">Candidatus Andeanibacterium colombiense</name>
    <dbReference type="NCBI Taxonomy" id="3121345"/>
    <lineage>
        <taxon>Bacteria</taxon>
        <taxon>Pseudomonadati</taxon>
        <taxon>Pseudomonadota</taxon>
        <taxon>Alphaproteobacteria</taxon>
        <taxon>Sphingomonadales</taxon>
        <taxon>Sphingomonadaceae</taxon>
        <taxon>Candidatus Andeanibacterium</taxon>
    </lineage>
</organism>
<dbReference type="InterPro" id="IPR011928">
    <property type="entry name" value="Phage_phiJL001_Gp84"/>
</dbReference>
<dbReference type="KEGG" id="acob:P0Y56_11350"/>
<dbReference type="Pfam" id="PF09931">
    <property type="entry name" value="Phage_phiJL001_Gp84_N"/>
    <property type="match status" value="1"/>
</dbReference>
<dbReference type="InterPro" id="IPR018964">
    <property type="entry name" value="Phage_phiJL001_Gp84_C"/>
</dbReference>
<gene>
    <name evidence="2" type="ORF">P0Y56_11350</name>
</gene>
<name>A0AAJ6BLQ8_9SPHN</name>